<dbReference type="Gene3D" id="3.40.470.10">
    <property type="entry name" value="Uracil-DNA glycosylase-like domain"/>
    <property type="match status" value="1"/>
</dbReference>
<sequence length="171" mass="18460">MAVLPDVATHGLDALFVGTAVGDCQALAGHHHATRGDAFWSLLHASGLTPRLLRPDEEDLLPAYGLGVVDLLPEPGHERPPVRFDVARLVAKVEALRPSWVVLTSKRTADVVARALGERPAGLGEASWLLGGSSVFVVPSPSPANQRRDYDGRPRRVDWWADCARAVRARP</sequence>
<accession>A0A6J4M5I7</accession>
<dbReference type="PANTHER" id="PTHR12159:SF9">
    <property type="entry name" value="G_T MISMATCH-SPECIFIC THYMINE DNA GLYCOSYLASE"/>
    <property type="match status" value="1"/>
</dbReference>
<dbReference type="Pfam" id="PF03167">
    <property type="entry name" value="UDG"/>
    <property type="match status" value="1"/>
</dbReference>
<evidence type="ECO:0000259" key="4">
    <source>
        <dbReference type="Pfam" id="PF03167"/>
    </source>
</evidence>
<feature type="domain" description="Uracil-DNA glycosylase-like" evidence="4">
    <location>
        <begin position="11"/>
        <end position="162"/>
    </location>
</feature>
<dbReference type="InterPro" id="IPR005122">
    <property type="entry name" value="Uracil-DNA_glycosylase-like"/>
</dbReference>
<gene>
    <name evidence="5" type="ORF">AVDCRST_MAG46-2535</name>
</gene>
<name>A0A6J4M5I7_9ACTN</name>
<dbReference type="GO" id="GO:0008263">
    <property type="term" value="F:pyrimidine-specific mismatch base pair DNA N-glycosylase activity"/>
    <property type="evidence" value="ECO:0007669"/>
    <property type="project" value="TreeGrafter"/>
</dbReference>
<dbReference type="PANTHER" id="PTHR12159">
    <property type="entry name" value="G/T AND G/U MISMATCH-SPECIFIC DNA GLYCOSYLASE"/>
    <property type="match status" value="1"/>
</dbReference>
<dbReference type="CDD" id="cd10028">
    <property type="entry name" value="UDG-F2_TDG_MUG"/>
    <property type="match status" value="1"/>
</dbReference>
<organism evidence="5">
    <name type="scientific">uncultured Nocardioidaceae bacterium</name>
    <dbReference type="NCBI Taxonomy" id="253824"/>
    <lineage>
        <taxon>Bacteria</taxon>
        <taxon>Bacillati</taxon>
        <taxon>Actinomycetota</taxon>
        <taxon>Actinomycetes</taxon>
        <taxon>Propionibacteriales</taxon>
        <taxon>Nocardioidaceae</taxon>
        <taxon>environmental samples</taxon>
    </lineage>
</organism>
<dbReference type="GO" id="GO:0006285">
    <property type="term" value="P:base-excision repair, AP site formation"/>
    <property type="evidence" value="ECO:0007669"/>
    <property type="project" value="InterPro"/>
</dbReference>
<keyword evidence="2" id="KW-0378">Hydrolase</keyword>
<evidence type="ECO:0000313" key="5">
    <source>
        <dbReference type="EMBL" id="CAA9350121.1"/>
    </source>
</evidence>
<evidence type="ECO:0000256" key="3">
    <source>
        <dbReference type="ARBA" id="ARBA00023204"/>
    </source>
</evidence>
<dbReference type="AlphaFoldDB" id="A0A6J4M5I7"/>
<reference evidence="5" key="1">
    <citation type="submission" date="2020-02" db="EMBL/GenBank/DDBJ databases">
        <authorList>
            <person name="Meier V. D."/>
        </authorList>
    </citation>
    <scope>NUCLEOTIDE SEQUENCE</scope>
    <source>
        <strain evidence="5">AVDCRST_MAG46</strain>
    </source>
</reference>
<dbReference type="GO" id="GO:0004844">
    <property type="term" value="F:uracil DNA N-glycosylase activity"/>
    <property type="evidence" value="ECO:0007669"/>
    <property type="project" value="TreeGrafter"/>
</dbReference>
<dbReference type="EMBL" id="CADCUD010000172">
    <property type="protein sequence ID" value="CAA9350121.1"/>
    <property type="molecule type" value="Genomic_DNA"/>
</dbReference>
<proteinExistence type="predicted"/>
<protein>
    <submittedName>
        <fullName evidence="5">G:T/U mismatch-specific uracil/thymine DNA-glycosylase</fullName>
    </submittedName>
</protein>
<dbReference type="InterPro" id="IPR036895">
    <property type="entry name" value="Uracil-DNA_glycosylase-like_sf"/>
</dbReference>
<keyword evidence="3" id="KW-0234">DNA repair</keyword>
<evidence type="ECO:0000256" key="2">
    <source>
        <dbReference type="ARBA" id="ARBA00022801"/>
    </source>
</evidence>
<keyword evidence="1" id="KW-0227">DNA damage</keyword>
<dbReference type="InterPro" id="IPR015637">
    <property type="entry name" value="MUG/TDG"/>
</dbReference>
<dbReference type="SUPFAM" id="SSF52141">
    <property type="entry name" value="Uracil-DNA glycosylase-like"/>
    <property type="match status" value="1"/>
</dbReference>
<evidence type="ECO:0000256" key="1">
    <source>
        <dbReference type="ARBA" id="ARBA00022763"/>
    </source>
</evidence>